<dbReference type="EMBL" id="VCGU01000004">
    <property type="protein sequence ID" value="TRY76601.1"/>
    <property type="molecule type" value="Genomic_DNA"/>
</dbReference>
<dbReference type="AlphaFoldDB" id="A0A553PFZ8"/>
<keyword evidence="6 8" id="KW-0472">Membrane</keyword>
<accession>A0A553PFZ8</accession>
<dbReference type="SUPFAM" id="SSF81324">
    <property type="entry name" value="Voltage-gated potassium channels"/>
    <property type="match status" value="2"/>
</dbReference>
<feature type="transmembrane region" description="Helical" evidence="8">
    <location>
        <begin position="269"/>
        <end position="293"/>
    </location>
</feature>
<comment type="subcellular location">
    <subcellularLocation>
        <location evidence="1">Membrane</location>
        <topology evidence="1">Multi-pass membrane protein</topology>
    </subcellularLocation>
</comment>
<keyword evidence="4 8" id="KW-1133">Transmembrane helix</keyword>
<keyword evidence="2" id="KW-0813">Transport</keyword>
<dbReference type="Gene3D" id="1.10.287.70">
    <property type="match status" value="1"/>
</dbReference>
<name>A0A553PFZ8_TIGCA</name>
<evidence type="ECO:0000313" key="11">
    <source>
        <dbReference type="Proteomes" id="UP000318571"/>
    </source>
</evidence>
<keyword evidence="5" id="KW-0406">Ion transport</keyword>
<dbReference type="GO" id="GO:0015271">
    <property type="term" value="F:outward rectifier potassium channel activity"/>
    <property type="evidence" value="ECO:0007669"/>
    <property type="project" value="TreeGrafter"/>
</dbReference>
<evidence type="ECO:0000256" key="4">
    <source>
        <dbReference type="ARBA" id="ARBA00022989"/>
    </source>
</evidence>
<evidence type="ECO:0000256" key="7">
    <source>
        <dbReference type="ARBA" id="ARBA00023303"/>
    </source>
</evidence>
<evidence type="ECO:0000256" key="6">
    <source>
        <dbReference type="ARBA" id="ARBA00023136"/>
    </source>
</evidence>
<organism evidence="10 11">
    <name type="scientific">Tigriopus californicus</name>
    <name type="common">Marine copepod</name>
    <dbReference type="NCBI Taxonomy" id="6832"/>
    <lineage>
        <taxon>Eukaryota</taxon>
        <taxon>Metazoa</taxon>
        <taxon>Ecdysozoa</taxon>
        <taxon>Arthropoda</taxon>
        <taxon>Crustacea</taxon>
        <taxon>Multicrustacea</taxon>
        <taxon>Hexanauplia</taxon>
        <taxon>Copepoda</taxon>
        <taxon>Harpacticoida</taxon>
        <taxon>Harpacticidae</taxon>
        <taxon>Tigriopus</taxon>
    </lineage>
</organism>
<reference evidence="10 11" key="1">
    <citation type="journal article" date="2018" name="Nat. Ecol. Evol.">
        <title>Genomic signatures of mitonuclear coevolution across populations of Tigriopus californicus.</title>
        <authorList>
            <person name="Barreto F.S."/>
            <person name="Watson E.T."/>
            <person name="Lima T.G."/>
            <person name="Willett C.S."/>
            <person name="Edmands S."/>
            <person name="Li W."/>
            <person name="Burton R.S."/>
        </authorList>
    </citation>
    <scope>NUCLEOTIDE SEQUENCE [LARGE SCALE GENOMIC DNA]</scope>
    <source>
        <strain evidence="10 11">San Diego</strain>
    </source>
</reference>
<feature type="transmembrane region" description="Helical" evidence="8">
    <location>
        <begin position="127"/>
        <end position="145"/>
    </location>
</feature>
<keyword evidence="7" id="KW-0407">Ion channel</keyword>
<dbReference type="Pfam" id="PF07885">
    <property type="entry name" value="Ion_trans_2"/>
    <property type="match status" value="1"/>
</dbReference>
<evidence type="ECO:0000256" key="2">
    <source>
        <dbReference type="ARBA" id="ARBA00022448"/>
    </source>
</evidence>
<dbReference type="GO" id="GO:0030322">
    <property type="term" value="P:stabilization of membrane potential"/>
    <property type="evidence" value="ECO:0007669"/>
    <property type="project" value="TreeGrafter"/>
</dbReference>
<evidence type="ECO:0000256" key="3">
    <source>
        <dbReference type="ARBA" id="ARBA00022692"/>
    </source>
</evidence>
<sequence length="365" mass="41147">MAVVKPSSLWASIRQVWAREQWIWRDLIRRFLSVLGLGFANSTLWLLFAIAMQTIEANYEASYKCGVKRVQRQFIEALWNETKTLSESDWKSLARHHLMNFEDQLHEAVEAGVHSYSGQKAWTISNALLFSFSVASSAGFGVLVPSSPVGMALMLIASFILCPVFFALLTEIVAVHLTCIKWLSFVITNYHQDQLPVVSSQEKATSLAWLLPIQAFATSGQRDPLETQLDENNDPNQREGLSKDHFVNEIRVRRGEEMSLLRDIRRVPLVLLLALLGLYLICGSFVLCVATQVHPGLSILQLWNTITAIGFAEYSPLDSSVFLVLQLCSVVGGMALFSIYVSRCQNMVLQAKDAWLFKHAHWKRS</sequence>
<evidence type="ECO:0000256" key="1">
    <source>
        <dbReference type="ARBA" id="ARBA00004141"/>
    </source>
</evidence>
<evidence type="ECO:0000256" key="8">
    <source>
        <dbReference type="SAM" id="Phobius"/>
    </source>
</evidence>
<dbReference type="PANTHER" id="PTHR11003">
    <property type="entry name" value="POTASSIUM CHANNEL, SUBFAMILY K"/>
    <property type="match status" value="1"/>
</dbReference>
<evidence type="ECO:0000313" key="10">
    <source>
        <dbReference type="EMBL" id="TRY76601.1"/>
    </source>
</evidence>
<evidence type="ECO:0000259" key="9">
    <source>
        <dbReference type="Pfam" id="PF07885"/>
    </source>
</evidence>
<keyword evidence="3 8" id="KW-0812">Transmembrane</keyword>
<keyword evidence="11" id="KW-1185">Reference proteome</keyword>
<dbReference type="OrthoDB" id="6331702at2759"/>
<dbReference type="InterPro" id="IPR003280">
    <property type="entry name" value="2pore_dom_K_chnl"/>
</dbReference>
<feature type="domain" description="Potassium channel" evidence="9">
    <location>
        <begin position="119"/>
        <end position="174"/>
    </location>
</feature>
<dbReference type="PANTHER" id="PTHR11003:SF335">
    <property type="entry name" value="POTASSIUM CHANNEL DOMAIN-CONTAINING PROTEIN"/>
    <property type="match status" value="1"/>
</dbReference>
<comment type="caution">
    <text evidence="10">The sequence shown here is derived from an EMBL/GenBank/DDBJ whole genome shotgun (WGS) entry which is preliminary data.</text>
</comment>
<protein>
    <recommendedName>
        <fullName evidence="9">Potassium channel domain-containing protein</fullName>
    </recommendedName>
</protein>
<dbReference type="STRING" id="6832.A0A553PFZ8"/>
<dbReference type="GO" id="GO:0005886">
    <property type="term" value="C:plasma membrane"/>
    <property type="evidence" value="ECO:0007669"/>
    <property type="project" value="TreeGrafter"/>
</dbReference>
<feature type="transmembrane region" description="Helical" evidence="8">
    <location>
        <begin position="31"/>
        <end position="52"/>
    </location>
</feature>
<dbReference type="Proteomes" id="UP000318571">
    <property type="component" value="Chromosome 5"/>
</dbReference>
<feature type="transmembrane region" description="Helical" evidence="8">
    <location>
        <begin position="151"/>
        <end position="175"/>
    </location>
</feature>
<dbReference type="GO" id="GO:0022841">
    <property type="term" value="F:potassium ion leak channel activity"/>
    <property type="evidence" value="ECO:0007669"/>
    <property type="project" value="TreeGrafter"/>
</dbReference>
<feature type="transmembrane region" description="Helical" evidence="8">
    <location>
        <begin position="321"/>
        <end position="342"/>
    </location>
</feature>
<dbReference type="InterPro" id="IPR013099">
    <property type="entry name" value="K_chnl_dom"/>
</dbReference>
<proteinExistence type="predicted"/>
<evidence type="ECO:0000256" key="5">
    <source>
        <dbReference type="ARBA" id="ARBA00023065"/>
    </source>
</evidence>
<gene>
    <name evidence="10" type="ORF">TCAL_04051</name>
</gene>